<comment type="caution">
    <text evidence="8">The sequence shown here is derived from an EMBL/GenBank/DDBJ whole genome shotgun (WGS) entry which is preliminary data.</text>
</comment>
<comment type="similarity">
    <text evidence="1">Belongs to the glycosyl hydrolase 73 family.</text>
</comment>
<dbReference type="CDD" id="cd00118">
    <property type="entry name" value="LysM"/>
    <property type="match status" value="1"/>
</dbReference>
<dbReference type="Pfam" id="PF08239">
    <property type="entry name" value="SH3_3"/>
    <property type="match status" value="3"/>
</dbReference>
<evidence type="ECO:0000256" key="2">
    <source>
        <dbReference type="ARBA" id="ARBA00022529"/>
    </source>
</evidence>
<evidence type="ECO:0000313" key="8">
    <source>
        <dbReference type="EMBL" id="MXS26968.1"/>
    </source>
</evidence>
<dbReference type="Pfam" id="PF01476">
    <property type="entry name" value="LysM"/>
    <property type="match status" value="1"/>
</dbReference>
<dbReference type="GO" id="GO:0031640">
    <property type="term" value="P:killing of cells of another organism"/>
    <property type="evidence" value="ECO:0007669"/>
    <property type="project" value="UniProtKB-KW"/>
</dbReference>
<dbReference type="Proteomes" id="UP000439965">
    <property type="component" value="Unassembled WGS sequence"/>
</dbReference>
<dbReference type="AlphaFoldDB" id="A0A6I4XTT4"/>
<dbReference type="Gene3D" id="4.10.80.30">
    <property type="entry name" value="DNA polymerase, domain 6"/>
    <property type="match status" value="1"/>
</dbReference>
<keyword evidence="2" id="KW-0929">Antimicrobial</keyword>
<feature type="domain" description="LysM" evidence="7">
    <location>
        <begin position="568"/>
        <end position="611"/>
    </location>
</feature>
<dbReference type="Gene3D" id="1.10.530.10">
    <property type="match status" value="1"/>
</dbReference>
<dbReference type="RefSeq" id="WP_137264371.1">
    <property type="nucleotide sequence ID" value="NZ_CP169314.1"/>
</dbReference>
<dbReference type="GO" id="GO:0042742">
    <property type="term" value="P:defense response to bacterium"/>
    <property type="evidence" value="ECO:0007669"/>
    <property type="project" value="UniProtKB-KW"/>
</dbReference>
<keyword evidence="4" id="KW-0378">Hydrolase</keyword>
<dbReference type="InterPro" id="IPR036779">
    <property type="entry name" value="LysM_dom_sf"/>
</dbReference>
<dbReference type="SMART" id="SM00287">
    <property type="entry name" value="SH3b"/>
    <property type="match status" value="3"/>
</dbReference>
<evidence type="ECO:0000313" key="9">
    <source>
        <dbReference type="Proteomes" id="UP000439965"/>
    </source>
</evidence>
<evidence type="ECO:0000259" key="7">
    <source>
        <dbReference type="PROSITE" id="PS51782"/>
    </source>
</evidence>
<dbReference type="SMART" id="SM00257">
    <property type="entry name" value="LysM"/>
    <property type="match status" value="1"/>
</dbReference>
<dbReference type="Pfam" id="PF01832">
    <property type="entry name" value="Glucosaminidase"/>
    <property type="match status" value="1"/>
</dbReference>
<name>A0A6I4XTT4_ENTGA</name>
<protein>
    <recommendedName>
        <fullName evidence="5">Peptidoglycan hydrolase</fullName>
    </recommendedName>
</protein>
<dbReference type="Gene3D" id="2.30.30.40">
    <property type="entry name" value="SH3 Domains"/>
    <property type="match status" value="3"/>
</dbReference>
<dbReference type="PANTHER" id="PTHR33308:SF9">
    <property type="entry name" value="PEPTIDOGLYCAN HYDROLASE FLGJ"/>
    <property type="match status" value="1"/>
</dbReference>
<dbReference type="InterPro" id="IPR003646">
    <property type="entry name" value="SH3-like_bac-type"/>
</dbReference>
<dbReference type="Gene3D" id="3.10.350.10">
    <property type="entry name" value="LysM domain"/>
    <property type="match status" value="1"/>
</dbReference>
<sequence>MKSRKQIRKELQRQKRSQLYRKGAATTTALVSSLNLVPVSVLATSVEESNDTGVQVVEQPTVASSDDTADLHDLVNESQASQATTTEDTGTETSLTEDTDSTVSSSESATSESSEEPLGTEPASDADSAESSSEIPMLSEAERIALETKIMPNIDRVMARSNTQQAFIQQVGPMAQQVASVNDLYASVMIAQAILESGWGQSTLTTQANNMFGIKGSYNGQYVEMRTMEDDGNGNLYEIVAKFRKYPSLKESFEDNAHVLKTTSFSPGVYFYSGAWKSNTSSYRDATQWLQGRYATDTTYAGKLNNLIETYNLTQFDSATGGGSGNGNNTNNSEQTINKQFKTMAALNIRSDASTSASVVGSLANNTTFKAVAQKQGTSVNGNSTWYRVEGKGWVSAAYVTEVGSNNNSNNSEQTINKQFKTTAALNIRSDASTSASVVGSLANNTTFKAVAQKQGTSVNGNSTWYRVEGKGWVSAAYVTEAGSNNNSNNSEQTINKQFKTTAVLNIRSNPSTSASVVGSLANNTTFKAVAQKQGTSVNGNSTWYRVEGKGWVSGAYVKEVSSTSSSKTYTVKSGDTLWGIAQSYGVSINQLMQWNNISGSLIFVGQRLIVSK</sequence>
<dbReference type="PANTHER" id="PTHR33308">
    <property type="entry name" value="PEPTIDOGLYCAN HYDROLASE FLGJ"/>
    <property type="match status" value="1"/>
</dbReference>
<keyword evidence="3" id="KW-0081">Bacteriolytic enzyme</keyword>
<dbReference type="GO" id="GO:0004040">
    <property type="term" value="F:amidase activity"/>
    <property type="evidence" value="ECO:0007669"/>
    <property type="project" value="InterPro"/>
</dbReference>
<proteinExistence type="inferred from homology"/>
<evidence type="ECO:0000256" key="5">
    <source>
        <dbReference type="ARBA" id="ARBA00032108"/>
    </source>
</evidence>
<evidence type="ECO:0000256" key="6">
    <source>
        <dbReference type="SAM" id="MobiDB-lite"/>
    </source>
</evidence>
<dbReference type="SUPFAM" id="SSF54106">
    <property type="entry name" value="LysM domain"/>
    <property type="match status" value="1"/>
</dbReference>
<feature type="region of interest" description="Disordered" evidence="6">
    <location>
        <begin position="46"/>
        <end position="137"/>
    </location>
</feature>
<feature type="compositionally biased region" description="Low complexity" evidence="6">
    <location>
        <begin position="80"/>
        <end position="94"/>
    </location>
</feature>
<dbReference type="EMBL" id="WVTI01000013">
    <property type="protein sequence ID" value="MXS26968.1"/>
    <property type="molecule type" value="Genomic_DNA"/>
</dbReference>
<feature type="compositionally biased region" description="Low complexity" evidence="6">
    <location>
        <begin position="123"/>
        <end position="134"/>
    </location>
</feature>
<evidence type="ECO:0000256" key="3">
    <source>
        <dbReference type="ARBA" id="ARBA00022638"/>
    </source>
</evidence>
<dbReference type="InterPro" id="IPR018392">
    <property type="entry name" value="LysM"/>
</dbReference>
<dbReference type="InterPro" id="IPR002901">
    <property type="entry name" value="MGlyc_endo_b_GlcNAc-like_dom"/>
</dbReference>
<evidence type="ECO:0000256" key="1">
    <source>
        <dbReference type="ARBA" id="ARBA00010266"/>
    </source>
</evidence>
<reference evidence="8 9" key="1">
    <citation type="submission" date="2019-04" db="EMBL/GenBank/DDBJ databases">
        <title>Step-wise assembly of the neonatal virome modulated by breast feeding.</title>
        <authorList>
            <person name="Liang G."/>
            <person name="Bushman F."/>
        </authorList>
    </citation>
    <scope>NUCLEOTIDE SEQUENCE [LARGE SCALE GENOMIC DNA]</scope>
    <source>
        <strain evidence="8 9">E3404</strain>
    </source>
</reference>
<dbReference type="SMART" id="SM00047">
    <property type="entry name" value="LYZ2"/>
    <property type="match status" value="1"/>
</dbReference>
<feature type="region of interest" description="Disordered" evidence="6">
    <location>
        <begin position="1"/>
        <end position="22"/>
    </location>
</feature>
<feature type="compositionally biased region" description="Low complexity" evidence="6">
    <location>
        <begin position="101"/>
        <end position="112"/>
    </location>
</feature>
<dbReference type="PROSITE" id="PS51782">
    <property type="entry name" value="LYSM"/>
    <property type="match status" value="1"/>
</dbReference>
<accession>A0A6I4XTT4</accession>
<evidence type="ECO:0000256" key="4">
    <source>
        <dbReference type="ARBA" id="ARBA00022801"/>
    </source>
</evidence>
<dbReference type="InterPro" id="IPR051056">
    <property type="entry name" value="Glycosyl_Hydrolase_73"/>
</dbReference>
<gene>
    <name evidence="8" type="ORF">GTI89_12985</name>
</gene>
<organism evidence="8 9">
    <name type="scientific">Enterococcus gallinarum</name>
    <dbReference type="NCBI Taxonomy" id="1353"/>
    <lineage>
        <taxon>Bacteria</taxon>
        <taxon>Bacillati</taxon>
        <taxon>Bacillota</taxon>
        <taxon>Bacilli</taxon>
        <taxon>Lactobacillales</taxon>
        <taxon>Enterococcaceae</taxon>
        <taxon>Enterococcus</taxon>
    </lineage>
</organism>